<dbReference type="Gene3D" id="6.20.40.10">
    <property type="match status" value="1"/>
</dbReference>
<name>A0A183IT19_9BILA</name>
<dbReference type="InterPro" id="IPR023795">
    <property type="entry name" value="Serpin_CS"/>
</dbReference>
<dbReference type="WBParaSite" id="SBAD_0000702901-mRNA-1">
    <property type="protein sequence ID" value="SBAD_0000702901-mRNA-1"/>
    <property type="gene ID" value="SBAD_0000702901"/>
</dbReference>
<organism evidence="6">
    <name type="scientific">Soboliphyme baturini</name>
    <dbReference type="NCBI Taxonomy" id="241478"/>
    <lineage>
        <taxon>Eukaryota</taxon>
        <taxon>Metazoa</taxon>
        <taxon>Ecdysozoa</taxon>
        <taxon>Nematoda</taxon>
        <taxon>Enoplea</taxon>
        <taxon>Dorylaimia</taxon>
        <taxon>Dioctophymatida</taxon>
        <taxon>Dioctophymatoidea</taxon>
        <taxon>Soboliphymatidae</taxon>
        <taxon>Soboliphyme</taxon>
    </lineage>
</organism>
<evidence type="ECO:0000256" key="2">
    <source>
        <dbReference type="RuleBase" id="RU000411"/>
    </source>
</evidence>
<dbReference type="PANTHER" id="PTHR11461">
    <property type="entry name" value="SERINE PROTEASE INHIBITOR, SERPIN"/>
    <property type="match status" value="1"/>
</dbReference>
<dbReference type="PROSITE" id="PS00284">
    <property type="entry name" value="SERPIN"/>
    <property type="match status" value="1"/>
</dbReference>
<proteinExistence type="inferred from homology"/>
<dbReference type="SUPFAM" id="SSF56574">
    <property type="entry name" value="Serpins"/>
    <property type="match status" value="1"/>
</dbReference>
<dbReference type="Proteomes" id="UP000270296">
    <property type="component" value="Unassembled WGS sequence"/>
</dbReference>
<dbReference type="OrthoDB" id="9518664at2759"/>
<dbReference type="SMART" id="SM00093">
    <property type="entry name" value="SERPIN"/>
    <property type="match status" value="1"/>
</dbReference>
<feature type="domain" description="Serpin" evidence="3">
    <location>
        <begin position="1"/>
        <end position="202"/>
    </location>
</feature>
<dbReference type="InterPro" id="IPR042185">
    <property type="entry name" value="Serpin_sf_2"/>
</dbReference>
<protein>
    <submittedName>
        <fullName evidence="6">SERPIN domain-containing protein</fullName>
    </submittedName>
</protein>
<reference evidence="4 5" key="2">
    <citation type="submission" date="2018-11" db="EMBL/GenBank/DDBJ databases">
        <authorList>
            <consortium name="Pathogen Informatics"/>
        </authorList>
    </citation>
    <scope>NUCLEOTIDE SEQUENCE [LARGE SCALE GENOMIC DNA]</scope>
</reference>
<accession>A0A183IT19</accession>
<evidence type="ECO:0000313" key="5">
    <source>
        <dbReference type="Proteomes" id="UP000270296"/>
    </source>
</evidence>
<gene>
    <name evidence="4" type="ORF">SBAD_LOCUS6766</name>
</gene>
<dbReference type="GO" id="GO:0005615">
    <property type="term" value="C:extracellular space"/>
    <property type="evidence" value="ECO:0007669"/>
    <property type="project" value="InterPro"/>
</dbReference>
<dbReference type="Gene3D" id="2.10.310.10">
    <property type="entry name" value="Serpins superfamily"/>
    <property type="match status" value="1"/>
</dbReference>
<comment type="similarity">
    <text evidence="1 2">Belongs to the serpin family.</text>
</comment>
<dbReference type="InterPro" id="IPR000215">
    <property type="entry name" value="Serpin_fam"/>
</dbReference>
<dbReference type="InterPro" id="IPR023796">
    <property type="entry name" value="Serpin_dom"/>
</dbReference>
<evidence type="ECO:0000256" key="1">
    <source>
        <dbReference type="ARBA" id="ARBA00009500"/>
    </source>
</evidence>
<dbReference type="GO" id="GO:0004867">
    <property type="term" value="F:serine-type endopeptidase inhibitor activity"/>
    <property type="evidence" value="ECO:0007669"/>
    <property type="project" value="InterPro"/>
</dbReference>
<keyword evidence="5" id="KW-1185">Reference proteome</keyword>
<reference evidence="6" key="1">
    <citation type="submission" date="2016-06" db="UniProtKB">
        <authorList>
            <consortium name="WormBaseParasite"/>
        </authorList>
    </citation>
    <scope>IDENTIFICATION</scope>
</reference>
<dbReference type="Gene3D" id="2.30.39.10">
    <property type="entry name" value="Alpha-1-antitrypsin, domain 1"/>
    <property type="match status" value="1"/>
</dbReference>
<dbReference type="AlphaFoldDB" id="A0A183IT19"/>
<dbReference type="InterPro" id="IPR036186">
    <property type="entry name" value="Serpin_sf"/>
</dbReference>
<evidence type="ECO:0000259" key="3">
    <source>
        <dbReference type="SMART" id="SM00093"/>
    </source>
</evidence>
<dbReference type="Pfam" id="PF00079">
    <property type="entry name" value="Serpin"/>
    <property type="match status" value="1"/>
</dbReference>
<evidence type="ECO:0000313" key="4">
    <source>
        <dbReference type="EMBL" id="VDP10779.1"/>
    </source>
</evidence>
<evidence type="ECO:0000313" key="6">
    <source>
        <dbReference type="WBParaSite" id="SBAD_0000702901-mRNA-1"/>
    </source>
</evidence>
<sequence>MEVFSPESTRQQTFYASSSNSFDLDMMSQMDDFHYGENDECQVLVLKYDPEYIAMNVFLPKEKFGLEKFEKGLTGTKLKDLMNSVSEMQVTVTMPKFKFESDVNLKDALKEMGITEMFTDQADLSVITGSPELLVSDAKHKTFIEVDENGTKAAAVTAFKIVPMSLVIQEKEIFFTADHPFMFAIVDRRNGNILFMGRYTGKS</sequence>
<dbReference type="EMBL" id="UZAM01010030">
    <property type="protein sequence ID" value="VDP10779.1"/>
    <property type="molecule type" value="Genomic_DNA"/>
</dbReference>
<dbReference type="PANTHER" id="PTHR11461:SF211">
    <property type="entry name" value="GH10112P-RELATED"/>
    <property type="match status" value="1"/>
</dbReference>